<evidence type="ECO:0000256" key="2">
    <source>
        <dbReference type="ARBA" id="ARBA00022679"/>
    </source>
</evidence>
<dbReference type="GO" id="GO:0016301">
    <property type="term" value="F:kinase activity"/>
    <property type="evidence" value="ECO:0007669"/>
    <property type="project" value="UniProtKB-KW"/>
</dbReference>
<accession>A0A6J4HTI5</accession>
<protein>
    <recommendedName>
        <fullName evidence="4">Carbohydrate kinase FGGY N-terminal domain-containing protein</fullName>
    </recommendedName>
</protein>
<dbReference type="InterPro" id="IPR043129">
    <property type="entry name" value="ATPase_NBD"/>
</dbReference>
<feature type="non-terminal residue" evidence="5">
    <location>
        <position position="90"/>
    </location>
</feature>
<organism evidence="5">
    <name type="scientific">uncultured Chloroflexia bacterium</name>
    <dbReference type="NCBI Taxonomy" id="1672391"/>
    <lineage>
        <taxon>Bacteria</taxon>
        <taxon>Bacillati</taxon>
        <taxon>Chloroflexota</taxon>
        <taxon>Chloroflexia</taxon>
        <taxon>environmental samples</taxon>
    </lineage>
</organism>
<dbReference type="SUPFAM" id="SSF53067">
    <property type="entry name" value="Actin-like ATPase domain"/>
    <property type="match status" value="1"/>
</dbReference>
<evidence type="ECO:0000256" key="1">
    <source>
        <dbReference type="ARBA" id="ARBA00009156"/>
    </source>
</evidence>
<evidence type="ECO:0000259" key="4">
    <source>
        <dbReference type="Pfam" id="PF00370"/>
    </source>
</evidence>
<keyword evidence="2" id="KW-0808">Transferase</keyword>
<dbReference type="AlphaFoldDB" id="A0A6J4HTI5"/>
<name>A0A6J4HTI5_9CHLR</name>
<gene>
    <name evidence="5" type="ORF">AVDCRST_MAG93-934</name>
</gene>
<feature type="domain" description="Carbohydrate kinase FGGY N-terminal" evidence="4">
    <location>
        <begin position="5"/>
        <end position="90"/>
    </location>
</feature>
<dbReference type="InterPro" id="IPR018484">
    <property type="entry name" value="FGGY_N"/>
</dbReference>
<dbReference type="Gene3D" id="3.30.420.40">
    <property type="match status" value="1"/>
</dbReference>
<dbReference type="EMBL" id="CADCTR010000308">
    <property type="protein sequence ID" value="CAA9232275.1"/>
    <property type="molecule type" value="Genomic_DNA"/>
</dbReference>
<evidence type="ECO:0000256" key="3">
    <source>
        <dbReference type="ARBA" id="ARBA00022777"/>
    </source>
</evidence>
<sequence>MANLLLGIDVGTYSSKGVLVEPDGTLLKQHIVPHKMDIPKPGWAEQDADGIWWADVIAICHALLDGSPYSGGDVAGVAVSAIGPCLLPLD</sequence>
<proteinExistence type="inferred from homology"/>
<dbReference type="PANTHER" id="PTHR43095">
    <property type="entry name" value="SUGAR KINASE"/>
    <property type="match status" value="1"/>
</dbReference>
<dbReference type="InterPro" id="IPR050406">
    <property type="entry name" value="FGGY_Carb_Kinase"/>
</dbReference>
<comment type="similarity">
    <text evidence="1">Belongs to the FGGY kinase family.</text>
</comment>
<keyword evidence="3" id="KW-0418">Kinase</keyword>
<reference evidence="5" key="1">
    <citation type="submission" date="2020-02" db="EMBL/GenBank/DDBJ databases">
        <authorList>
            <person name="Meier V. D."/>
        </authorList>
    </citation>
    <scope>NUCLEOTIDE SEQUENCE</scope>
    <source>
        <strain evidence="5">AVDCRST_MAG93</strain>
    </source>
</reference>
<dbReference type="Pfam" id="PF00370">
    <property type="entry name" value="FGGY_N"/>
    <property type="match status" value="1"/>
</dbReference>
<evidence type="ECO:0000313" key="5">
    <source>
        <dbReference type="EMBL" id="CAA9232275.1"/>
    </source>
</evidence>
<dbReference type="GO" id="GO:0005975">
    <property type="term" value="P:carbohydrate metabolic process"/>
    <property type="evidence" value="ECO:0007669"/>
    <property type="project" value="InterPro"/>
</dbReference>